<comment type="similarity">
    <text evidence="2">Belongs to the G-protein coupled receptor 3 family.</text>
</comment>
<evidence type="ECO:0000256" key="7">
    <source>
        <dbReference type="ARBA" id="ARBA00023136"/>
    </source>
</evidence>
<evidence type="ECO:0000256" key="6">
    <source>
        <dbReference type="ARBA" id="ARBA00023040"/>
    </source>
</evidence>
<dbReference type="FunFam" id="2.10.50.30:FF:000001">
    <property type="entry name" value="metabotropic glutamate receptor 1"/>
    <property type="match status" value="1"/>
</dbReference>
<keyword evidence="5 12" id="KW-1133">Transmembrane helix</keyword>
<reference evidence="15 16" key="1">
    <citation type="journal article" date="2019" name="Genome Biol. Evol.">
        <title>Whole-Genome Sequencing of the Giant Devil Catfish, Bagarius yarrelli.</title>
        <authorList>
            <person name="Jiang W."/>
            <person name="Lv Y."/>
            <person name="Cheng L."/>
            <person name="Yang K."/>
            <person name="Chao B."/>
            <person name="Wang X."/>
            <person name="Li Y."/>
            <person name="Pan X."/>
            <person name="You X."/>
            <person name="Zhang Y."/>
            <person name="Yang J."/>
            <person name="Li J."/>
            <person name="Zhang X."/>
            <person name="Liu S."/>
            <person name="Sun C."/>
            <person name="Yang J."/>
            <person name="Shi Q."/>
        </authorList>
    </citation>
    <scope>NUCLEOTIDE SEQUENCE [LARGE SCALE GENOMIC DNA]</scope>
    <source>
        <strain evidence="15">JWS20170419001</strain>
        <tissue evidence="15">Muscle</tissue>
    </source>
</reference>
<keyword evidence="9" id="KW-0325">Glycoprotein</keyword>
<comment type="caution">
    <text evidence="15">The sequence shown here is derived from an EMBL/GenBank/DDBJ whole genome shotgun (WGS) entry which is preliminary data.</text>
</comment>
<dbReference type="CDD" id="cd06376">
    <property type="entry name" value="PBP1_mGluR_groupIII"/>
    <property type="match status" value="1"/>
</dbReference>
<feature type="chain" id="PRO_5021819322" evidence="13">
    <location>
        <begin position="28"/>
        <end position="1022"/>
    </location>
</feature>
<dbReference type="Pfam" id="PF07562">
    <property type="entry name" value="NCD3G"/>
    <property type="match status" value="1"/>
</dbReference>
<evidence type="ECO:0000259" key="14">
    <source>
        <dbReference type="PROSITE" id="PS50259"/>
    </source>
</evidence>
<dbReference type="InterPro" id="IPR000337">
    <property type="entry name" value="GPCR_3"/>
</dbReference>
<evidence type="ECO:0000256" key="11">
    <source>
        <dbReference type="SAM" id="MobiDB-lite"/>
    </source>
</evidence>
<sequence length="1022" mass="114704">MSGRKSNRYFPWKMLWMLCVLTDLALSQETYAPHSIRLEGDLTLGGLFPVHTRGVAGEPCGDIKKENGIHRLEAMLYALDQINSDDELLPNITLGARVLDTCSRDTYALEQSLTFVQALVQKDTSDVRCTNGEPPVFVKPEKVIGVIGASASSVSIMVANILRLFQIPQISYASTAPELSDDRRYDFFSRVVPPDSFQAQAMVDIVKAMGWNYVSTIASEGSYGEKGVEAFMQISREVGTVMFWGGVEKEERGDWMQQRRSGICIAQSLKIPHDRKQADFDKIIRMLLETHQARAVIMFAYDEDIREILNASKRADQVGHFLWIGSDSWGAKNSPIHGLEDAAVGAITMLPKRATIAGFDAYFTSRTLENNRRNVWFAEYWEENFNCKLMSSSKKEDTNRKCTGQERIGIDSKYEQEGKVQFVIDAVYAMAHALHNMHKDLCPDQSGICSEMEAAGGKKLLKYIRNVNFNGSAGTSVTFNQNGDAPGRYDLFQYQINNNSSLSYRVIGQWTESLQLNMEDMQWPSGDVEIPGSICSLPCKTGQRKKTVKGMPCCWHCEPCDGYQYQYDETTCKLCSYNMRPNGNRTACQPIPIVKLEWHSPWAVIPVFLAMLGIVATIFVMATFIRYNDTPIVRASGRELSYVLLTGIFLCYIITFVMIAKPDVAVCSFRRIFLGLGMCISYAALLTKTNRIYRIFEEGKKSVTPPRLISPTSQLAITTSLISVQLLGVFIWFGVDPPNTIIDYDEQKTINPDKARGVLKCDITDLQIICSLGYSILLMVTCTVYAIKTRGVPENFNEAKPIGFTMYTTCIVWLAFIPIFFGTAQSAEKLVLLGPSSTDNTERDVERMVPGRRGLSLLEEGAVMSTCVKEKERKRMSHPENRNPFLILQGFTMSHRHVPAVSHSQLYIQTTTLTISMNLSASVALGMLYMPKVYVIIFHPELNVQKRKRSFKAVVTAATMSSRLSHKPSDRPNGEAKTELCENVDPNNTAPNFHYYIQMESETVAESPAAKKKYVSYNDLVI</sequence>
<feature type="transmembrane region" description="Helical" evidence="12">
    <location>
        <begin position="766"/>
        <end position="787"/>
    </location>
</feature>
<dbReference type="PANTHER" id="PTHR24060">
    <property type="entry name" value="METABOTROPIC GLUTAMATE RECEPTOR"/>
    <property type="match status" value="1"/>
</dbReference>
<dbReference type="InterPro" id="IPR011500">
    <property type="entry name" value="GPCR_3_9-Cys_dom"/>
</dbReference>
<dbReference type="GO" id="GO:0004930">
    <property type="term" value="F:G protein-coupled receptor activity"/>
    <property type="evidence" value="ECO:0007669"/>
    <property type="project" value="UniProtKB-KW"/>
</dbReference>
<dbReference type="SUPFAM" id="SSF53822">
    <property type="entry name" value="Periplasmic binding protein-like I"/>
    <property type="match status" value="1"/>
</dbReference>
<name>A0A556U3X2_BAGYA</name>
<dbReference type="InterPro" id="IPR038550">
    <property type="entry name" value="GPCR_3_9-Cys_sf"/>
</dbReference>
<gene>
    <name evidence="15" type="ORF">Baya_7674</name>
</gene>
<accession>A0A556U3X2</accession>
<keyword evidence="10" id="KW-0807">Transducer</keyword>
<keyword evidence="7 12" id="KW-0472">Membrane</keyword>
<dbReference type="InterPro" id="IPR050726">
    <property type="entry name" value="mGluR"/>
</dbReference>
<proteinExistence type="inferred from homology"/>
<feature type="transmembrane region" description="Helical" evidence="12">
    <location>
        <begin position="672"/>
        <end position="693"/>
    </location>
</feature>
<feature type="transmembrane region" description="Helical" evidence="12">
    <location>
        <begin position="602"/>
        <end position="628"/>
    </location>
</feature>
<dbReference type="OrthoDB" id="425344at2759"/>
<evidence type="ECO:0000256" key="12">
    <source>
        <dbReference type="SAM" id="Phobius"/>
    </source>
</evidence>
<dbReference type="FunFam" id="3.40.50.2300:FF:000176">
    <property type="entry name" value="metabotropic glutamate receptor 7"/>
    <property type="match status" value="1"/>
</dbReference>
<dbReference type="InterPro" id="IPR001883">
    <property type="entry name" value="GPCR_3_mGluR7"/>
</dbReference>
<evidence type="ECO:0000256" key="3">
    <source>
        <dbReference type="ARBA" id="ARBA00022475"/>
    </source>
</evidence>
<feature type="domain" description="G-protein coupled receptors family 3 profile" evidence="14">
    <location>
        <begin position="602"/>
        <end position="952"/>
    </location>
</feature>
<keyword evidence="6" id="KW-0297">G-protein coupled receptor</keyword>
<evidence type="ECO:0000313" key="15">
    <source>
        <dbReference type="EMBL" id="TSM44148.1"/>
    </source>
</evidence>
<evidence type="ECO:0000256" key="13">
    <source>
        <dbReference type="SAM" id="SignalP"/>
    </source>
</evidence>
<keyword evidence="16" id="KW-1185">Reference proteome</keyword>
<dbReference type="InterPro" id="IPR028082">
    <property type="entry name" value="Peripla_BP_I"/>
</dbReference>
<keyword evidence="3" id="KW-1003">Cell membrane</keyword>
<dbReference type="InterPro" id="IPR017979">
    <property type="entry name" value="GPCR_3_CS"/>
</dbReference>
<dbReference type="Gene3D" id="2.10.50.30">
    <property type="entry name" value="GPCR, family 3, nine cysteines domain"/>
    <property type="match status" value="1"/>
</dbReference>
<dbReference type="PROSITE" id="PS00979">
    <property type="entry name" value="G_PROTEIN_RECEP_F3_1"/>
    <property type="match status" value="1"/>
</dbReference>
<dbReference type="PRINTS" id="PR01057">
    <property type="entry name" value="MTABOTROPC7R"/>
</dbReference>
<dbReference type="EMBL" id="VCAZ01000045">
    <property type="protein sequence ID" value="TSM44148.1"/>
    <property type="molecule type" value="Genomic_DNA"/>
</dbReference>
<dbReference type="GO" id="GO:0005886">
    <property type="term" value="C:plasma membrane"/>
    <property type="evidence" value="ECO:0007669"/>
    <property type="project" value="UniProtKB-SubCell"/>
</dbReference>
<feature type="signal peptide" evidence="13">
    <location>
        <begin position="1"/>
        <end position="27"/>
    </location>
</feature>
<feature type="transmembrane region" description="Helical" evidence="12">
    <location>
        <begin position="640"/>
        <end position="660"/>
    </location>
</feature>
<dbReference type="InterPro" id="IPR000162">
    <property type="entry name" value="GPCR_3_mtglu_rcpt"/>
</dbReference>
<evidence type="ECO:0000313" key="16">
    <source>
        <dbReference type="Proteomes" id="UP000319801"/>
    </source>
</evidence>
<feature type="compositionally biased region" description="Basic and acidic residues" evidence="11">
    <location>
        <begin position="967"/>
        <end position="980"/>
    </location>
</feature>
<comment type="subcellular location">
    <subcellularLocation>
        <location evidence="1">Cell membrane</location>
        <topology evidence="1">Multi-pass membrane protein</topology>
    </subcellularLocation>
</comment>
<evidence type="ECO:0000256" key="2">
    <source>
        <dbReference type="ARBA" id="ARBA00007242"/>
    </source>
</evidence>
<dbReference type="FunFam" id="3.40.50.2300:FF:000196">
    <property type="entry name" value="Glutamate metabotropic receptor 7"/>
    <property type="match status" value="1"/>
</dbReference>
<dbReference type="PRINTS" id="PR00593">
    <property type="entry name" value="MTABOTROPICR"/>
</dbReference>
<dbReference type="PROSITE" id="PS00981">
    <property type="entry name" value="G_PROTEIN_RECEP_F3_3"/>
    <property type="match status" value="1"/>
</dbReference>
<evidence type="ECO:0000256" key="5">
    <source>
        <dbReference type="ARBA" id="ARBA00022989"/>
    </source>
</evidence>
<evidence type="ECO:0000256" key="8">
    <source>
        <dbReference type="ARBA" id="ARBA00023170"/>
    </source>
</evidence>
<feature type="region of interest" description="Disordered" evidence="11">
    <location>
        <begin position="962"/>
        <end position="984"/>
    </location>
</feature>
<organism evidence="15 16">
    <name type="scientific">Bagarius yarrelli</name>
    <name type="common">Goonch</name>
    <name type="synonym">Bagrus yarrelli</name>
    <dbReference type="NCBI Taxonomy" id="175774"/>
    <lineage>
        <taxon>Eukaryota</taxon>
        <taxon>Metazoa</taxon>
        <taxon>Chordata</taxon>
        <taxon>Craniata</taxon>
        <taxon>Vertebrata</taxon>
        <taxon>Euteleostomi</taxon>
        <taxon>Actinopterygii</taxon>
        <taxon>Neopterygii</taxon>
        <taxon>Teleostei</taxon>
        <taxon>Ostariophysi</taxon>
        <taxon>Siluriformes</taxon>
        <taxon>Sisoridae</taxon>
        <taxon>Sisorinae</taxon>
        <taxon>Bagarius</taxon>
    </lineage>
</organism>
<dbReference type="Gene3D" id="3.40.50.2300">
    <property type="match status" value="2"/>
</dbReference>
<keyword evidence="4 12" id="KW-0812">Transmembrane</keyword>
<evidence type="ECO:0000256" key="4">
    <source>
        <dbReference type="ARBA" id="ARBA00022692"/>
    </source>
</evidence>
<keyword evidence="8 15" id="KW-0675">Receptor</keyword>
<dbReference type="Pfam" id="PF00003">
    <property type="entry name" value="7tm_3"/>
    <property type="match status" value="1"/>
</dbReference>
<evidence type="ECO:0000256" key="1">
    <source>
        <dbReference type="ARBA" id="ARBA00004651"/>
    </source>
</evidence>
<dbReference type="InterPro" id="IPR001828">
    <property type="entry name" value="ANF_lig-bd_rcpt"/>
</dbReference>
<evidence type="ECO:0000256" key="10">
    <source>
        <dbReference type="ARBA" id="ARBA00023224"/>
    </source>
</evidence>
<dbReference type="PROSITE" id="PS50259">
    <property type="entry name" value="G_PROTEIN_RECEP_F3_4"/>
    <property type="match status" value="1"/>
</dbReference>
<dbReference type="PROSITE" id="PS00980">
    <property type="entry name" value="G_PROTEIN_RECEP_F3_2"/>
    <property type="match status" value="1"/>
</dbReference>
<evidence type="ECO:0000256" key="9">
    <source>
        <dbReference type="ARBA" id="ARBA00023180"/>
    </source>
</evidence>
<protein>
    <submittedName>
        <fullName evidence="15">Metabotropic glutamate receptor 7</fullName>
    </submittedName>
</protein>
<dbReference type="Pfam" id="PF01094">
    <property type="entry name" value="ANF_receptor"/>
    <property type="match status" value="1"/>
</dbReference>
<dbReference type="InterPro" id="IPR017978">
    <property type="entry name" value="GPCR_3_C"/>
</dbReference>
<feature type="transmembrane region" description="Helical" evidence="12">
    <location>
        <begin position="799"/>
        <end position="821"/>
    </location>
</feature>
<dbReference type="PRINTS" id="PR00248">
    <property type="entry name" value="GPCRMGR"/>
</dbReference>
<keyword evidence="13" id="KW-0732">Signal</keyword>
<dbReference type="Proteomes" id="UP000319801">
    <property type="component" value="Unassembled WGS sequence"/>
</dbReference>
<dbReference type="AlphaFoldDB" id="A0A556U3X2"/>